<keyword evidence="2" id="KW-1185">Reference proteome</keyword>
<reference evidence="1" key="1">
    <citation type="thesis" date="2020" institute="ProQuest LLC" country="789 East Eisenhower Parkway, Ann Arbor, MI, USA">
        <title>Comparative Genomics and Chromosome Evolution.</title>
        <authorList>
            <person name="Mudd A.B."/>
        </authorList>
    </citation>
    <scope>NUCLEOTIDE SEQUENCE</scope>
    <source>
        <strain evidence="1">237g6f4</strain>
        <tissue evidence="1">Blood</tissue>
    </source>
</reference>
<proteinExistence type="predicted"/>
<evidence type="ECO:0000313" key="2">
    <source>
        <dbReference type="Proteomes" id="UP000824782"/>
    </source>
</evidence>
<sequence>MPRWTPSCNKDLSLVMVFPVGSELSLLYTLESFNIFSISFLYSPLSRTTTEPPLSDGRIYICGLFRSWVMALRSLVVKFELFAEKVDESCSAFSSRSTWS</sequence>
<dbReference type="AlphaFoldDB" id="A0AAV7AUC6"/>
<dbReference type="Proteomes" id="UP000824782">
    <property type="component" value="Unassembled WGS sequence"/>
</dbReference>
<protein>
    <submittedName>
        <fullName evidence="1">Uncharacterized protein</fullName>
    </submittedName>
</protein>
<name>A0AAV7AUC6_ENGPU</name>
<accession>A0AAV7AUC6</accession>
<dbReference type="EMBL" id="WNYA01000007">
    <property type="protein sequence ID" value="KAG8564757.1"/>
    <property type="molecule type" value="Genomic_DNA"/>
</dbReference>
<gene>
    <name evidence="1" type="ORF">GDO81_016584</name>
</gene>
<organism evidence="1 2">
    <name type="scientific">Engystomops pustulosus</name>
    <name type="common">Tungara frog</name>
    <name type="synonym">Physalaemus pustulosus</name>
    <dbReference type="NCBI Taxonomy" id="76066"/>
    <lineage>
        <taxon>Eukaryota</taxon>
        <taxon>Metazoa</taxon>
        <taxon>Chordata</taxon>
        <taxon>Craniata</taxon>
        <taxon>Vertebrata</taxon>
        <taxon>Euteleostomi</taxon>
        <taxon>Amphibia</taxon>
        <taxon>Batrachia</taxon>
        <taxon>Anura</taxon>
        <taxon>Neobatrachia</taxon>
        <taxon>Hyloidea</taxon>
        <taxon>Leptodactylidae</taxon>
        <taxon>Leiuperinae</taxon>
        <taxon>Engystomops</taxon>
    </lineage>
</organism>
<comment type="caution">
    <text evidence="1">The sequence shown here is derived from an EMBL/GenBank/DDBJ whole genome shotgun (WGS) entry which is preliminary data.</text>
</comment>
<evidence type="ECO:0000313" key="1">
    <source>
        <dbReference type="EMBL" id="KAG8564757.1"/>
    </source>
</evidence>